<comment type="similarity">
    <text evidence="1">Belongs to the peptidase M67A family.</text>
</comment>
<protein>
    <recommendedName>
        <fullName evidence="4">MPN domain-containing protein</fullName>
    </recommendedName>
</protein>
<dbReference type="InterPro" id="IPR000555">
    <property type="entry name" value="JAMM/MPN+_dom"/>
</dbReference>
<dbReference type="InterPro" id="IPR037518">
    <property type="entry name" value="MPN"/>
</dbReference>
<dbReference type="GO" id="GO:0048731">
    <property type="term" value="P:system development"/>
    <property type="evidence" value="ECO:0007669"/>
    <property type="project" value="UniProtKB-ARBA"/>
</dbReference>
<gene>
    <name evidence="5" type="ORF">HAND00432_LOCUS36503</name>
</gene>
<dbReference type="Gene3D" id="3.40.140.10">
    <property type="entry name" value="Cytidine Deaminase, domain 2"/>
    <property type="match status" value="1"/>
</dbReference>
<reference evidence="5" key="1">
    <citation type="submission" date="2021-01" db="EMBL/GenBank/DDBJ databases">
        <authorList>
            <person name="Corre E."/>
            <person name="Pelletier E."/>
            <person name="Niang G."/>
            <person name="Scheremetjew M."/>
            <person name="Finn R."/>
            <person name="Kale V."/>
            <person name="Holt S."/>
            <person name="Cochrane G."/>
            <person name="Meng A."/>
            <person name="Brown T."/>
            <person name="Cohen L."/>
        </authorList>
    </citation>
    <scope>NUCLEOTIDE SEQUENCE</scope>
    <source>
        <strain evidence="5">CCMP644</strain>
    </source>
</reference>
<dbReference type="InterPro" id="IPR024969">
    <property type="entry name" value="EIF3F/CSN6-like_C"/>
</dbReference>
<accession>A0A6U2A3J4</accession>
<dbReference type="AlphaFoldDB" id="A0A6U2A3J4"/>
<dbReference type="GO" id="GO:0043161">
    <property type="term" value="P:proteasome-mediated ubiquitin-dependent protein catabolic process"/>
    <property type="evidence" value="ECO:0007669"/>
    <property type="project" value="TreeGrafter"/>
</dbReference>
<evidence type="ECO:0000313" key="5">
    <source>
        <dbReference type="EMBL" id="CAD8985490.1"/>
    </source>
</evidence>
<dbReference type="GO" id="GO:0005838">
    <property type="term" value="C:proteasome regulatory particle"/>
    <property type="evidence" value="ECO:0007669"/>
    <property type="project" value="InterPro"/>
</dbReference>
<feature type="region of interest" description="Disordered" evidence="3">
    <location>
        <begin position="394"/>
        <end position="434"/>
    </location>
</feature>
<evidence type="ECO:0000256" key="1">
    <source>
        <dbReference type="ARBA" id="ARBA00008568"/>
    </source>
</evidence>
<dbReference type="Pfam" id="PF13012">
    <property type="entry name" value="MitMem_reg"/>
    <property type="match status" value="1"/>
</dbReference>
<dbReference type="Pfam" id="PF01398">
    <property type="entry name" value="JAB"/>
    <property type="match status" value="1"/>
</dbReference>
<dbReference type="EMBL" id="HBFX01060608">
    <property type="protein sequence ID" value="CAD8985490.1"/>
    <property type="molecule type" value="Transcribed_RNA"/>
</dbReference>
<evidence type="ECO:0000259" key="4">
    <source>
        <dbReference type="PROSITE" id="PS50249"/>
    </source>
</evidence>
<organism evidence="5">
    <name type="scientific">Hemiselmis andersenii</name>
    <name type="common">Cryptophyte alga</name>
    <dbReference type="NCBI Taxonomy" id="464988"/>
    <lineage>
        <taxon>Eukaryota</taxon>
        <taxon>Cryptophyceae</taxon>
        <taxon>Cryptomonadales</taxon>
        <taxon>Hemiselmidaceae</taxon>
        <taxon>Hemiselmis</taxon>
    </lineage>
</organism>
<dbReference type="GO" id="GO:0008237">
    <property type="term" value="F:metallopeptidase activity"/>
    <property type="evidence" value="ECO:0007669"/>
    <property type="project" value="InterPro"/>
</dbReference>
<dbReference type="PROSITE" id="PS50249">
    <property type="entry name" value="MPN"/>
    <property type="match status" value="1"/>
</dbReference>
<feature type="domain" description="MPN" evidence="4">
    <location>
        <begin position="25"/>
        <end position="178"/>
    </location>
</feature>
<keyword evidence="2" id="KW-0647">Proteasome</keyword>
<dbReference type="FunFam" id="3.40.140.10:FF:000013">
    <property type="entry name" value="26S proteasome non-ATPase regulatory subunit 7"/>
    <property type="match status" value="1"/>
</dbReference>
<proteinExistence type="inferred from homology"/>
<dbReference type="PANTHER" id="PTHR10540">
    <property type="entry name" value="EUKARYOTIC TRANSLATION INITIATION FACTOR 3 SUBUNIT F-RELATED"/>
    <property type="match status" value="1"/>
</dbReference>
<name>A0A6U2A3J4_HEMAN</name>
<dbReference type="CDD" id="cd08062">
    <property type="entry name" value="MPN_RPN7_8"/>
    <property type="match status" value="1"/>
</dbReference>
<evidence type="ECO:0000256" key="2">
    <source>
        <dbReference type="ARBA" id="ARBA00022942"/>
    </source>
</evidence>
<dbReference type="InterPro" id="IPR033858">
    <property type="entry name" value="MPN_RPN7_8"/>
</dbReference>
<dbReference type="PANTHER" id="PTHR10540:SF7">
    <property type="entry name" value="26S PROTEASOME NON-ATPASE REGULATORY SUBUNIT 7"/>
    <property type="match status" value="1"/>
</dbReference>
<sequence length="434" mass="48899">MATAAVTTPAAPAASSGPIPPPTSVIIHPLVLLSATDHYMRVAKDTSKRVVGVLLGAKEMVGERDTLRIASHEGQNTQGVVNITNSFALPFEEDDKDPKIWFLDHNYLENMYAMFKKVNARERIVGWYSTGPKIRSSDLQINEVFKKYTRHPVLAIIDVQPADDMGIPTDAYLSVEEVKDDGTPTRRSFQHLPSEIGAEEAEEIGVEHLLRDIKDTTVSTLAERVSSKLNSLKGLRSRLEEIRQYLDTVEEGKMPVNHEITFLMQEVFNLLPNLNVEELVRAFSVKTNDMMLVIYISSRMFSIFCPSSVSMTNLAMQPRYCQYLSTIVGSLFCYQWWVPVAGSGVRPLVAVQMPCTCLQLLIRCSCVSHVEVVRSVVALHNLINNKLTLKEAELESDKDKAKKKEEDKKKEDEKKKGEKEEGKDEKKEKEEKKK</sequence>
<evidence type="ECO:0000256" key="3">
    <source>
        <dbReference type="SAM" id="MobiDB-lite"/>
    </source>
</evidence>
<dbReference type="SMART" id="SM00232">
    <property type="entry name" value="JAB_MPN"/>
    <property type="match status" value="1"/>
</dbReference>